<evidence type="ECO:0000313" key="3">
    <source>
        <dbReference type="Proteomes" id="UP000093943"/>
    </source>
</evidence>
<dbReference type="PANTHER" id="PTHR22916">
    <property type="entry name" value="GLYCOSYLTRANSFERASE"/>
    <property type="match status" value="1"/>
</dbReference>
<dbReference type="InterPro" id="IPR001173">
    <property type="entry name" value="Glyco_trans_2-like"/>
</dbReference>
<gene>
    <name evidence="2" type="ORF">A5710_08670</name>
</gene>
<dbReference type="AlphaFoldDB" id="A0A1A2XJ54"/>
<dbReference type="EMBL" id="LZKG01000146">
    <property type="protein sequence ID" value="OBI25745.1"/>
    <property type="molecule type" value="Genomic_DNA"/>
</dbReference>
<accession>A0A1A2XJ54</accession>
<feature type="domain" description="Glycosyltransferase 2-like" evidence="1">
    <location>
        <begin position="5"/>
        <end position="113"/>
    </location>
</feature>
<protein>
    <submittedName>
        <fullName evidence="2">Glycosyl transferase</fullName>
    </submittedName>
</protein>
<dbReference type="Proteomes" id="UP000093943">
    <property type="component" value="Unassembled WGS sequence"/>
</dbReference>
<sequence length="270" mass="30038">MPVFSILVPSFNTAPFAETAFRSALDQMGPDDELLIQDAGSTDGTQEIIAELARADPRVKPVIEPDRGQSDALNRALARAKPSWTIWLNSDDVLLPDALDGLRKAVVEHPDADLFYGGSCMIREDGTSVDFFPGRKMEFEKLLLLGPTAFSGSIVMRDSTLRELGGIDESLHCSMDFELQVRIAQSTLRQVGVPFGIGALRFHDATKAAKMWPTFVKESYDIRMRYAHTPVQKLYGLGGAAFHLAQIPVFKLRLSPTYRKLRRRLSAQLR</sequence>
<organism evidence="2 3">
    <name type="scientific">Mycolicibacter sinensis (strain JDM601)</name>
    <name type="common">Mycobacterium sinense</name>
    <dbReference type="NCBI Taxonomy" id="875328"/>
    <lineage>
        <taxon>Bacteria</taxon>
        <taxon>Bacillati</taxon>
        <taxon>Actinomycetota</taxon>
        <taxon>Actinomycetes</taxon>
        <taxon>Mycobacteriales</taxon>
        <taxon>Mycobacteriaceae</taxon>
        <taxon>Mycolicibacter</taxon>
    </lineage>
</organism>
<dbReference type="InterPro" id="IPR029044">
    <property type="entry name" value="Nucleotide-diphossugar_trans"/>
</dbReference>
<dbReference type="SUPFAM" id="SSF53448">
    <property type="entry name" value="Nucleotide-diphospho-sugar transferases"/>
    <property type="match status" value="1"/>
</dbReference>
<dbReference type="OrthoDB" id="9788101at2"/>
<dbReference type="GO" id="GO:0016758">
    <property type="term" value="F:hexosyltransferase activity"/>
    <property type="evidence" value="ECO:0007669"/>
    <property type="project" value="UniProtKB-ARBA"/>
</dbReference>
<dbReference type="Pfam" id="PF00535">
    <property type="entry name" value="Glycos_transf_2"/>
    <property type="match status" value="1"/>
</dbReference>
<comment type="caution">
    <text evidence="2">The sequence shown here is derived from an EMBL/GenBank/DDBJ whole genome shotgun (WGS) entry which is preliminary data.</text>
</comment>
<evidence type="ECO:0000313" key="2">
    <source>
        <dbReference type="EMBL" id="OBI25745.1"/>
    </source>
</evidence>
<reference evidence="3" key="1">
    <citation type="submission" date="2016-06" db="EMBL/GenBank/DDBJ databases">
        <authorList>
            <person name="Sutton G."/>
            <person name="Brinkac L."/>
            <person name="Sanka R."/>
            <person name="Adams M."/>
            <person name="Lau E."/>
            <person name="Sam S."/>
            <person name="Sreng N."/>
            <person name="Him V."/>
            <person name="Kerleguer A."/>
            <person name="Cheng S."/>
        </authorList>
    </citation>
    <scope>NUCLEOTIDE SEQUENCE [LARGE SCALE GENOMIC DNA]</scope>
    <source>
        <strain evidence="3">E1876</strain>
    </source>
</reference>
<dbReference type="Gene3D" id="3.90.550.10">
    <property type="entry name" value="Spore Coat Polysaccharide Biosynthesis Protein SpsA, Chain A"/>
    <property type="match status" value="1"/>
</dbReference>
<dbReference type="PANTHER" id="PTHR22916:SF3">
    <property type="entry name" value="UDP-GLCNAC:BETAGAL BETA-1,3-N-ACETYLGLUCOSAMINYLTRANSFERASE-LIKE PROTEIN 1"/>
    <property type="match status" value="1"/>
</dbReference>
<proteinExistence type="predicted"/>
<keyword evidence="2" id="KW-0808">Transferase</keyword>
<name>A0A1A2XJ54_MYCSD</name>
<evidence type="ECO:0000259" key="1">
    <source>
        <dbReference type="Pfam" id="PF00535"/>
    </source>
</evidence>